<keyword evidence="3" id="KW-1185">Reference proteome</keyword>
<reference evidence="3" key="1">
    <citation type="submission" date="2016-10" db="EMBL/GenBank/DDBJ databases">
        <authorList>
            <person name="Varghese N."/>
            <person name="Submissions S."/>
        </authorList>
    </citation>
    <scope>NUCLEOTIDE SEQUENCE [LARGE SCALE GENOMIC DNA]</scope>
    <source>
        <strain evidence="3">DSM 45004</strain>
    </source>
</reference>
<dbReference type="Proteomes" id="UP000198716">
    <property type="component" value="Unassembled WGS sequence"/>
</dbReference>
<dbReference type="RefSeq" id="WP_092930171.1">
    <property type="nucleotide sequence ID" value="NZ_FOMZ01000022.1"/>
</dbReference>
<dbReference type="PANTHER" id="PTHR30448">
    <property type="entry name" value="RNASE ADAPTER PROTEIN RAPZ"/>
    <property type="match status" value="1"/>
</dbReference>
<protein>
    <submittedName>
        <fullName evidence="2">P-loop ATPase protein family protein</fullName>
    </submittedName>
</protein>
<feature type="domain" description="RapZ C-terminal" evidence="1">
    <location>
        <begin position="7"/>
        <end position="125"/>
    </location>
</feature>
<evidence type="ECO:0000259" key="1">
    <source>
        <dbReference type="Pfam" id="PF22740"/>
    </source>
</evidence>
<evidence type="ECO:0000313" key="3">
    <source>
        <dbReference type="Proteomes" id="UP000198716"/>
    </source>
</evidence>
<sequence length="130" mass="14632">MSVPPVLYVVSFGYCHGDPPVSNLVVDVRWLPNPFHTAESHDLSGRDQSVQEWVLTHPVVQGWFHSALDVAYPLIRAAREQDSRAVTMAFGCQRGHHRSVAIAERCAESLRHAGYRVMTEHRDIHHGTGR</sequence>
<name>A0A1I2CII0_9ACTN</name>
<dbReference type="InterPro" id="IPR053931">
    <property type="entry name" value="RapZ_C"/>
</dbReference>
<dbReference type="AlphaFoldDB" id="A0A1I2CII0"/>
<gene>
    <name evidence="2" type="ORF">SAMN04487819_12223</name>
</gene>
<organism evidence="2 3">
    <name type="scientific">Actinopolyspora alba</name>
    <dbReference type="NCBI Taxonomy" id="673379"/>
    <lineage>
        <taxon>Bacteria</taxon>
        <taxon>Bacillati</taxon>
        <taxon>Actinomycetota</taxon>
        <taxon>Actinomycetes</taxon>
        <taxon>Actinopolysporales</taxon>
        <taxon>Actinopolysporaceae</taxon>
        <taxon>Actinopolyspora</taxon>
        <taxon>Actinopolyspora alba group</taxon>
    </lineage>
</organism>
<dbReference type="GO" id="GO:0005524">
    <property type="term" value="F:ATP binding"/>
    <property type="evidence" value="ECO:0007669"/>
    <property type="project" value="InterPro"/>
</dbReference>
<dbReference type="EMBL" id="FOMZ01000022">
    <property type="protein sequence ID" value="SFE67962.1"/>
    <property type="molecule type" value="Genomic_DNA"/>
</dbReference>
<dbReference type="InterPro" id="IPR005337">
    <property type="entry name" value="RapZ-like"/>
</dbReference>
<proteinExistence type="predicted"/>
<dbReference type="PANTHER" id="PTHR30448:SF0">
    <property type="entry name" value="RNASE ADAPTER PROTEIN RAPZ"/>
    <property type="match status" value="1"/>
</dbReference>
<accession>A0A1I2CII0</accession>
<evidence type="ECO:0000313" key="2">
    <source>
        <dbReference type="EMBL" id="SFE67962.1"/>
    </source>
</evidence>
<dbReference type="Pfam" id="PF22740">
    <property type="entry name" value="PapZ_C"/>
    <property type="match status" value="1"/>
</dbReference>